<dbReference type="FunFam" id="3.30.70.270:FF:000001">
    <property type="entry name" value="Diguanylate cyclase domain protein"/>
    <property type="match status" value="1"/>
</dbReference>
<dbReference type="Pfam" id="PF00563">
    <property type="entry name" value="EAL"/>
    <property type="match status" value="1"/>
</dbReference>
<dbReference type="CDD" id="cd00130">
    <property type="entry name" value="PAS"/>
    <property type="match status" value="3"/>
</dbReference>
<feature type="domain" description="PAS" evidence="2">
    <location>
        <begin position="355"/>
        <end position="425"/>
    </location>
</feature>
<dbReference type="InterPro" id="IPR052155">
    <property type="entry name" value="Biofilm_reg_signaling"/>
</dbReference>
<dbReference type="PANTHER" id="PTHR44757">
    <property type="entry name" value="DIGUANYLATE CYCLASE DGCP"/>
    <property type="match status" value="1"/>
</dbReference>
<comment type="cofactor">
    <cofactor evidence="1">
        <name>Mg(2+)</name>
        <dbReference type="ChEBI" id="CHEBI:18420"/>
    </cofactor>
</comment>
<dbReference type="InterPro" id="IPR001633">
    <property type="entry name" value="EAL_dom"/>
</dbReference>
<dbReference type="PATRIC" id="fig|626887.3.peg.1542"/>
<comment type="caution">
    <text evidence="6">The sequence shown here is derived from an EMBL/GenBank/DDBJ whole genome shotgun (WGS) entry which is preliminary data.</text>
</comment>
<dbReference type="InterPro" id="IPR029787">
    <property type="entry name" value="Nucleotide_cyclase"/>
</dbReference>
<dbReference type="OrthoDB" id="6597954at2"/>
<dbReference type="PROSITE" id="PS50883">
    <property type="entry name" value="EAL"/>
    <property type="match status" value="1"/>
</dbReference>
<feature type="domain" description="PAC" evidence="3">
    <location>
        <begin position="306"/>
        <end position="358"/>
    </location>
</feature>
<name>N6WUM3_9GAMM</name>
<dbReference type="InterPro" id="IPR035919">
    <property type="entry name" value="EAL_sf"/>
</dbReference>
<dbReference type="SMART" id="SM00091">
    <property type="entry name" value="PAS"/>
    <property type="match status" value="3"/>
</dbReference>
<dbReference type="InterPro" id="IPR000160">
    <property type="entry name" value="GGDEF_dom"/>
</dbReference>
<evidence type="ECO:0000259" key="3">
    <source>
        <dbReference type="PROSITE" id="PS50113"/>
    </source>
</evidence>
<evidence type="ECO:0000259" key="4">
    <source>
        <dbReference type="PROSITE" id="PS50883"/>
    </source>
</evidence>
<dbReference type="STRING" id="626887.J057_07746"/>
<feature type="domain" description="PAS" evidence="2">
    <location>
        <begin position="242"/>
        <end position="278"/>
    </location>
</feature>
<dbReference type="InterPro" id="IPR000014">
    <property type="entry name" value="PAS"/>
</dbReference>
<sequence>MRLFCLHLRRRNESLFDNLPLLGTVLSRSVVGDIHPLGPVEGRRPAKMKITKTTGESTVVDKLHEQGASPTSDASVLRHECENALAIGRATEREDVQAALGNSENRWRTLAESLAEGLLVYDEHSRVSGWNRSAEQLLNIPLKKGAVSGQIAGTVLSEDGSIFPVDDYPTQTTRNTGQPRNGVVMGMPRADGRVSWLSVNTRALKQPTDTPPYPVVASFTDITDRKLAEEALRREVEAKELERRRLTTVLEALPLAVVIADADGRISQVNAAAEALWGDALVSPGRPVKDYEMGLARAIVRGESVLGEEMGIEHPDGSRRTVLNYALPLRDRREDIAGGVSVSVDISDRKRSETERSLLAAIVEASPDAIVSTDMEGKITSWNTGAERMYGYREDEIIGKSISVIMPPECQDELSMVLTAIAKGQGVTYFDSVRINKAGERVDVSVAVTPITDADGRVRGAAKIDRNISERKRMEEQLQHDAFHDRLTGVANRSLFMDRLEHVVARAARFGEPFAIFVMDMDNFKLINDSFGHQVGDQLLCAFVERIQSLLRPVDTLARFGGDEFTLLLEETEGKAAVEQIADRILSALDQPFQLGPHEINVSSSIGIVLDETACQSADQAVRNADVALYEAKRQGKNQYVVFDARMRGEEVSRMYLESELRLALQQDQLTVQFQPIVDLDVGEPVGCEALARWKHDVMGRVDTARFITVAEDTGLITPLGRFVLEKACATLGEWLKRPEVPQDFYVSVNVSPKEFYSGDLVPFVGAMLDKYRLRGANLRLEITENVIIQHDREAAAILGQIQALGVRTCLDDFGTGYSSLSYLQQLPFDVIKVDRSFIQGLSDKQQSREILRAVLGLATALGMDVVAEGAESPEQLAEIRALGFRWGQGYGLFHPMDRSKLASLLTHPSTAEQS</sequence>
<dbReference type="Pfam" id="PF13188">
    <property type="entry name" value="PAS_8"/>
    <property type="match status" value="2"/>
</dbReference>
<dbReference type="PANTHER" id="PTHR44757:SF2">
    <property type="entry name" value="BIOFILM ARCHITECTURE MAINTENANCE PROTEIN MBAA"/>
    <property type="match status" value="1"/>
</dbReference>
<dbReference type="SMART" id="SM00052">
    <property type="entry name" value="EAL"/>
    <property type="match status" value="1"/>
</dbReference>
<feature type="domain" description="PAC" evidence="3">
    <location>
        <begin position="428"/>
        <end position="480"/>
    </location>
</feature>
<dbReference type="SMART" id="SM00086">
    <property type="entry name" value="PAC"/>
    <property type="match status" value="2"/>
</dbReference>
<dbReference type="PROSITE" id="PS50112">
    <property type="entry name" value="PAS"/>
    <property type="match status" value="3"/>
</dbReference>
<evidence type="ECO:0000256" key="1">
    <source>
        <dbReference type="ARBA" id="ARBA00001946"/>
    </source>
</evidence>
<dbReference type="SMART" id="SM00267">
    <property type="entry name" value="GGDEF"/>
    <property type="match status" value="1"/>
</dbReference>
<proteinExistence type="predicted"/>
<dbReference type="HOGENOM" id="CLU_000445_70_20_6"/>
<feature type="domain" description="GGDEF" evidence="5">
    <location>
        <begin position="512"/>
        <end position="645"/>
    </location>
</feature>
<reference evidence="6 7" key="1">
    <citation type="journal article" date="2013" name="Genome Announc.">
        <title>Genome Sequence of the Polycyclic Aromatic Hydrocarbon-Degrading Bacterium Strain Marinobacter nanhaiticus D15-8WT.</title>
        <authorList>
            <person name="Cui Z."/>
            <person name="Gao W."/>
            <person name="Li Q."/>
            <person name="Xu G."/>
            <person name="Zheng L."/>
        </authorList>
    </citation>
    <scope>NUCLEOTIDE SEQUENCE [LARGE SCALE GENOMIC DNA]</scope>
    <source>
        <strain evidence="6 7">D15-8W</strain>
    </source>
</reference>
<feature type="domain" description="EAL" evidence="4">
    <location>
        <begin position="654"/>
        <end position="910"/>
    </location>
</feature>
<dbReference type="PROSITE" id="PS50887">
    <property type="entry name" value="GGDEF"/>
    <property type="match status" value="1"/>
</dbReference>
<feature type="domain" description="PAS" evidence="2">
    <location>
        <begin position="103"/>
        <end position="140"/>
    </location>
</feature>
<gene>
    <name evidence="6" type="ORF">J057_07746</name>
</gene>
<dbReference type="Proteomes" id="UP000013165">
    <property type="component" value="Unassembled WGS sequence"/>
</dbReference>
<organism evidence="6 7">
    <name type="scientific">Marinobacter nanhaiticus D15-8W</name>
    <dbReference type="NCBI Taxonomy" id="626887"/>
    <lineage>
        <taxon>Bacteria</taxon>
        <taxon>Pseudomonadati</taxon>
        <taxon>Pseudomonadota</taxon>
        <taxon>Gammaproteobacteria</taxon>
        <taxon>Pseudomonadales</taxon>
        <taxon>Marinobacteraceae</taxon>
        <taxon>Marinobacter</taxon>
    </lineage>
</organism>
<feature type="domain" description="PAC" evidence="3">
    <location>
        <begin position="181"/>
        <end position="234"/>
    </location>
</feature>
<keyword evidence="7" id="KW-1185">Reference proteome</keyword>
<dbReference type="InterPro" id="IPR035965">
    <property type="entry name" value="PAS-like_dom_sf"/>
</dbReference>
<dbReference type="Gene3D" id="3.20.20.450">
    <property type="entry name" value="EAL domain"/>
    <property type="match status" value="1"/>
</dbReference>
<evidence type="ECO:0000313" key="7">
    <source>
        <dbReference type="Proteomes" id="UP000013165"/>
    </source>
</evidence>
<dbReference type="AlphaFoldDB" id="N6WUM3"/>
<dbReference type="SUPFAM" id="SSF55785">
    <property type="entry name" value="PYP-like sensor domain (PAS domain)"/>
    <property type="match status" value="3"/>
</dbReference>
<evidence type="ECO:0000313" key="6">
    <source>
        <dbReference type="EMBL" id="ENO15226.2"/>
    </source>
</evidence>
<dbReference type="InterPro" id="IPR000700">
    <property type="entry name" value="PAS-assoc_C"/>
</dbReference>
<dbReference type="GO" id="GO:0003824">
    <property type="term" value="F:catalytic activity"/>
    <property type="evidence" value="ECO:0007669"/>
    <property type="project" value="UniProtKB-ARBA"/>
</dbReference>
<dbReference type="Pfam" id="PF13426">
    <property type="entry name" value="PAS_9"/>
    <property type="match status" value="1"/>
</dbReference>
<dbReference type="Pfam" id="PF00990">
    <property type="entry name" value="GGDEF"/>
    <property type="match status" value="1"/>
</dbReference>
<dbReference type="InterPro" id="IPR001610">
    <property type="entry name" value="PAC"/>
</dbReference>
<dbReference type="Gene3D" id="3.30.70.270">
    <property type="match status" value="1"/>
</dbReference>
<dbReference type="CDD" id="cd01949">
    <property type="entry name" value="GGDEF"/>
    <property type="match status" value="1"/>
</dbReference>
<dbReference type="CDD" id="cd01948">
    <property type="entry name" value="EAL"/>
    <property type="match status" value="1"/>
</dbReference>
<dbReference type="NCBIfam" id="TIGR00254">
    <property type="entry name" value="GGDEF"/>
    <property type="match status" value="1"/>
</dbReference>
<dbReference type="PROSITE" id="PS50113">
    <property type="entry name" value="PAC"/>
    <property type="match status" value="3"/>
</dbReference>
<dbReference type="InterPro" id="IPR043128">
    <property type="entry name" value="Rev_trsase/Diguanyl_cyclase"/>
</dbReference>
<dbReference type="SUPFAM" id="SSF141868">
    <property type="entry name" value="EAL domain-like"/>
    <property type="match status" value="1"/>
</dbReference>
<dbReference type="SUPFAM" id="SSF55073">
    <property type="entry name" value="Nucleotide cyclase"/>
    <property type="match status" value="1"/>
</dbReference>
<dbReference type="EMBL" id="APLQ01000011">
    <property type="protein sequence ID" value="ENO15226.2"/>
    <property type="molecule type" value="Genomic_DNA"/>
</dbReference>
<evidence type="ECO:0000259" key="5">
    <source>
        <dbReference type="PROSITE" id="PS50887"/>
    </source>
</evidence>
<dbReference type="Gene3D" id="3.30.450.20">
    <property type="entry name" value="PAS domain"/>
    <property type="match status" value="3"/>
</dbReference>
<protein>
    <submittedName>
        <fullName evidence="6">Bifunctional diguanylate cyclase/phosphodiesterase</fullName>
    </submittedName>
</protein>
<evidence type="ECO:0000259" key="2">
    <source>
        <dbReference type="PROSITE" id="PS50112"/>
    </source>
</evidence>
<accession>N6WUM3</accession>
<dbReference type="NCBIfam" id="TIGR00229">
    <property type="entry name" value="sensory_box"/>
    <property type="match status" value="2"/>
</dbReference>
<dbReference type="eggNOG" id="COG5001">
    <property type="taxonomic scope" value="Bacteria"/>
</dbReference>